<name>A0A2L0IHL2_9GAMM</name>
<accession>A0A2L0IHL2</accession>
<dbReference type="KEGG" id="pgz:C2E15_13605"/>
<organism evidence="1 2">
    <name type="scientific">Mixta gaviniae</name>
    <dbReference type="NCBI Taxonomy" id="665914"/>
    <lineage>
        <taxon>Bacteria</taxon>
        <taxon>Pseudomonadati</taxon>
        <taxon>Pseudomonadota</taxon>
        <taxon>Gammaproteobacteria</taxon>
        <taxon>Enterobacterales</taxon>
        <taxon>Erwiniaceae</taxon>
        <taxon>Mixta</taxon>
    </lineage>
</organism>
<proteinExistence type="predicted"/>
<evidence type="ECO:0000313" key="1">
    <source>
        <dbReference type="EMBL" id="AUX94014.1"/>
    </source>
</evidence>
<dbReference type="AlphaFoldDB" id="A0A2L0IHL2"/>
<sequence length="134" mass="14820">MPVSLFPSVGGFKYGLLLAMALITADTLAAGRREGAKAVIFINSAEPPHNALAREIDDQLYHSKTLSKRIEVVIVDINVLTAQTAGAAHHIKDTQGIWAEKYRPMALPALFCIRAKRIYPERHITRAQEIRSCL</sequence>
<reference evidence="1 2" key="1">
    <citation type="submission" date="2018-01" db="EMBL/GenBank/DDBJ databases">
        <title>Complete and assembled Genome of Pantoea gaviniae DSM22758T.</title>
        <authorList>
            <person name="Stevens M.J.A."/>
            <person name="Zurfluh K."/>
            <person name="Stephan R."/>
        </authorList>
    </citation>
    <scope>NUCLEOTIDE SEQUENCE [LARGE SCALE GENOMIC DNA]</scope>
    <source>
        <strain evidence="1 2">DSM 22758</strain>
    </source>
</reference>
<evidence type="ECO:0000313" key="2">
    <source>
        <dbReference type="Proteomes" id="UP000238365"/>
    </source>
</evidence>
<protein>
    <submittedName>
        <fullName evidence="1">Uncharacterized protein</fullName>
    </submittedName>
</protein>
<gene>
    <name evidence="1" type="ORF">C2E15_13605</name>
</gene>
<dbReference type="EMBL" id="CP026377">
    <property type="protein sequence ID" value="AUX94014.1"/>
    <property type="molecule type" value="Genomic_DNA"/>
</dbReference>
<keyword evidence="2" id="KW-1185">Reference proteome</keyword>
<dbReference type="Proteomes" id="UP000238365">
    <property type="component" value="Chromosome"/>
</dbReference>